<dbReference type="GO" id="GO:0005680">
    <property type="term" value="C:anaphase-promoting complex"/>
    <property type="evidence" value="ECO:0007669"/>
    <property type="project" value="InterPro"/>
</dbReference>
<name>A0A1L0BT46_9ASCO</name>
<reference evidence="2" key="1">
    <citation type="submission" date="2016-10" db="EMBL/GenBank/DDBJ databases">
        <authorList>
            <person name="Geijer C."/>
            <person name="Jareborg N."/>
            <person name="Dainat J."/>
        </authorList>
    </citation>
    <scope>NUCLEOTIDE SEQUENCE [LARGE SCALE GENOMIC DNA]</scope>
    <source>
        <strain evidence="2">PYCC 4715</strain>
    </source>
</reference>
<dbReference type="AlphaFoldDB" id="A0A1L0BT46"/>
<dbReference type="EMBL" id="LT635766">
    <property type="protein sequence ID" value="SGZ54529.1"/>
    <property type="molecule type" value="Genomic_DNA"/>
</dbReference>
<dbReference type="GO" id="GO:0031145">
    <property type="term" value="P:anaphase-promoting complex-dependent catabolic process"/>
    <property type="evidence" value="ECO:0007669"/>
    <property type="project" value="InterPro"/>
</dbReference>
<protein>
    <submittedName>
        <fullName evidence="1">CIC11C00000004947</fullName>
    </submittedName>
</protein>
<accession>A0A1L0BT46</accession>
<evidence type="ECO:0000313" key="1">
    <source>
        <dbReference type="EMBL" id="SGZ54529.1"/>
    </source>
</evidence>
<organism evidence="1 2">
    <name type="scientific">Sungouiella intermedia</name>
    <dbReference type="NCBI Taxonomy" id="45354"/>
    <lineage>
        <taxon>Eukaryota</taxon>
        <taxon>Fungi</taxon>
        <taxon>Dikarya</taxon>
        <taxon>Ascomycota</taxon>
        <taxon>Saccharomycotina</taxon>
        <taxon>Pichiomycetes</taxon>
        <taxon>Metschnikowiaceae</taxon>
        <taxon>Sungouiella</taxon>
    </lineage>
</organism>
<dbReference type="Proteomes" id="UP000182259">
    <property type="component" value="Chromosome III"/>
</dbReference>
<evidence type="ECO:0000313" key="2">
    <source>
        <dbReference type="Proteomes" id="UP000182259"/>
    </source>
</evidence>
<dbReference type="Pfam" id="PF05841">
    <property type="entry name" value="Apc15p"/>
    <property type="match status" value="1"/>
</dbReference>
<gene>
    <name evidence="1" type="ORF">SAMEA4029009_CIC11G00000004947</name>
</gene>
<sequence length="300" mass="32758">MYSTSFSFDAHTLWRQRNHHTPRVHEDMSIHGHNQRPNGPYIHGNGQNLTTSMASQATGSNRLFSPQNHLHNLPADVSHYAPPLSAYLTEECGPSGVYTEYNTAKQLALVSGSTDMPLLSPMLLKRLQTLKKIRTTGYNLIVPIGIGKTMAQLDAEAQMNDDDSHCVQENLVHGTTNAEALAVMDANVNPNQEPGTTDNVLDMDRDLDAQVVDADASDTFDEDFDNHVESLGHDGFMAEDVEYQNDHSLGMVSASTERSRVVSGNSFVSHLILTGSTPATTLSGNVLACDDSDMDMAIEE</sequence>
<proteinExistence type="predicted"/>
<dbReference type="InterPro" id="IPR008402">
    <property type="entry name" value="APC_su15/mnd2"/>
</dbReference>